<dbReference type="EMBL" id="CH479181">
    <property type="protein sequence ID" value="EDW32170.1"/>
    <property type="molecule type" value="Genomic_DNA"/>
</dbReference>
<dbReference type="eggNOG" id="ENOG502T99J">
    <property type="taxonomic scope" value="Eukaryota"/>
</dbReference>
<name>B4GB68_DROPE</name>
<keyword evidence="3" id="KW-1185">Reference proteome</keyword>
<dbReference type="Proteomes" id="UP000008744">
    <property type="component" value="Unassembled WGS sequence"/>
</dbReference>
<feature type="compositionally biased region" description="Low complexity" evidence="1">
    <location>
        <begin position="17"/>
        <end position="40"/>
    </location>
</feature>
<feature type="compositionally biased region" description="Acidic residues" evidence="1">
    <location>
        <begin position="79"/>
        <end position="90"/>
    </location>
</feature>
<dbReference type="HOGENOM" id="CLU_2087308_0_0_1"/>
<reference evidence="2 3" key="1">
    <citation type="journal article" date="2007" name="Nature">
        <title>Evolution of genes and genomes on the Drosophila phylogeny.</title>
        <authorList>
            <consortium name="Drosophila 12 Genomes Consortium"/>
            <person name="Clark A.G."/>
            <person name="Eisen M.B."/>
            <person name="Smith D.R."/>
            <person name="Bergman C.M."/>
            <person name="Oliver B."/>
            <person name="Markow T.A."/>
            <person name="Kaufman T.C."/>
            <person name="Kellis M."/>
            <person name="Gelbart W."/>
            <person name="Iyer V.N."/>
            <person name="Pollard D.A."/>
            <person name="Sackton T.B."/>
            <person name="Larracuente A.M."/>
            <person name="Singh N.D."/>
            <person name="Abad J.P."/>
            <person name="Abt D.N."/>
            <person name="Adryan B."/>
            <person name="Aguade M."/>
            <person name="Akashi H."/>
            <person name="Anderson W.W."/>
            <person name="Aquadro C.F."/>
            <person name="Ardell D.H."/>
            <person name="Arguello R."/>
            <person name="Artieri C.G."/>
            <person name="Barbash D.A."/>
            <person name="Barker D."/>
            <person name="Barsanti P."/>
            <person name="Batterham P."/>
            <person name="Batzoglou S."/>
            <person name="Begun D."/>
            <person name="Bhutkar A."/>
            <person name="Blanco E."/>
            <person name="Bosak S.A."/>
            <person name="Bradley R.K."/>
            <person name="Brand A.D."/>
            <person name="Brent M.R."/>
            <person name="Brooks A.N."/>
            <person name="Brown R.H."/>
            <person name="Butlin R.K."/>
            <person name="Caggese C."/>
            <person name="Calvi B.R."/>
            <person name="Bernardo de Carvalho A."/>
            <person name="Caspi A."/>
            <person name="Castrezana S."/>
            <person name="Celniker S.E."/>
            <person name="Chang J.L."/>
            <person name="Chapple C."/>
            <person name="Chatterji S."/>
            <person name="Chinwalla A."/>
            <person name="Civetta A."/>
            <person name="Clifton S.W."/>
            <person name="Comeron J.M."/>
            <person name="Costello J.C."/>
            <person name="Coyne J.A."/>
            <person name="Daub J."/>
            <person name="David R.G."/>
            <person name="Delcher A.L."/>
            <person name="Delehaunty K."/>
            <person name="Do C.B."/>
            <person name="Ebling H."/>
            <person name="Edwards K."/>
            <person name="Eickbush T."/>
            <person name="Evans J.D."/>
            <person name="Filipski A."/>
            <person name="Findeiss S."/>
            <person name="Freyhult E."/>
            <person name="Fulton L."/>
            <person name="Fulton R."/>
            <person name="Garcia A.C."/>
            <person name="Gardiner A."/>
            <person name="Garfield D.A."/>
            <person name="Garvin B.E."/>
            <person name="Gibson G."/>
            <person name="Gilbert D."/>
            <person name="Gnerre S."/>
            <person name="Godfrey J."/>
            <person name="Good R."/>
            <person name="Gotea V."/>
            <person name="Gravely B."/>
            <person name="Greenberg A.J."/>
            <person name="Griffiths-Jones S."/>
            <person name="Gross S."/>
            <person name="Guigo R."/>
            <person name="Gustafson E.A."/>
            <person name="Haerty W."/>
            <person name="Hahn M.W."/>
            <person name="Halligan D.L."/>
            <person name="Halpern A.L."/>
            <person name="Halter G.M."/>
            <person name="Han M.V."/>
            <person name="Heger A."/>
            <person name="Hillier L."/>
            <person name="Hinrichs A.S."/>
            <person name="Holmes I."/>
            <person name="Hoskins R.A."/>
            <person name="Hubisz M.J."/>
            <person name="Hultmark D."/>
            <person name="Huntley M.A."/>
            <person name="Jaffe D.B."/>
            <person name="Jagadeeshan S."/>
            <person name="Jeck W.R."/>
            <person name="Johnson J."/>
            <person name="Jones C.D."/>
            <person name="Jordan W.C."/>
            <person name="Karpen G.H."/>
            <person name="Kataoka E."/>
            <person name="Keightley P.D."/>
            <person name="Kheradpour P."/>
            <person name="Kirkness E.F."/>
            <person name="Koerich L.B."/>
            <person name="Kristiansen K."/>
            <person name="Kudrna D."/>
            <person name="Kulathinal R.J."/>
            <person name="Kumar S."/>
            <person name="Kwok R."/>
            <person name="Lander E."/>
            <person name="Langley C.H."/>
            <person name="Lapoint R."/>
            <person name="Lazzaro B.P."/>
            <person name="Lee S.J."/>
            <person name="Levesque L."/>
            <person name="Li R."/>
            <person name="Lin C.F."/>
            <person name="Lin M.F."/>
            <person name="Lindblad-Toh K."/>
            <person name="Llopart A."/>
            <person name="Long M."/>
            <person name="Low L."/>
            <person name="Lozovsky E."/>
            <person name="Lu J."/>
            <person name="Luo M."/>
            <person name="Machado C.A."/>
            <person name="Makalowski W."/>
            <person name="Marzo M."/>
            <person name="Matsuda M."/>
            <person name="Matzkin L."/>
            <person name="McAllister B."/>
            <person name="McBride C.S."/>
            <person name="McKernan B."/>
            <person name="McKernan K."/>
            <person name="Mendez-Lago M."/>
            <person name="Minx P."/>
            <person name="Mollenhauer M.U."/>
            <person name="Montooth K."/>
            <person name="Mount S.M."/>
            <person name="Mu X."/>
            <person name="Myers E."/>
            <person name="Negre B."/>
            <person name="Newfeld S."/>
            <person name="Nielsen R."/>
            <person name="Noor M.A."/>
            <person name="O'Grady P."/>
            <person name="Pachter L."/>
            <person name="Papaceit M."/>
            <person name="Parisi M.J."/>
            <person name="Parisi M."/>
            <person name="Parts L."/>
            <person name="Pedersen J.S."/>
            <person name="Pesole G."/>
            <person name="Phillippy A.M."/>
            <person name="Ponting C.P."/>
            <person name="Pop M."/>
            <person name="Porcelli D."/>
            <person name="Powell J.R."/>
            <person name="Prohaska S."/>
            <person name="Pruitt K."/>
            <person name="Puig M."/>
            <person name="Quesneville H."/>
            <person name="Ram K.R."/>
            <person name="Rand D."/>
            <person name="Rasmussen M.D."/>
            <person name="Reed L.K."/>
            <person name="Reenan R."/>
            <person name="Reily A."/>
            <person name="Remington K.A."/>
            <person name="Rieger T.T."/>
            <person name="Ritchie M.G."/>
            <person name="Robin C."/>
            <person name="Rogers Y.H."/>
            <person name="Rohde C."/>
            <person name="Rozas J."/>
            <person name="Rubenfield M.J."/>
            <person name="Ruiz A."/>
            <person name="Russo S."/>
            <person name="Salzberg S.L."/>
            <person name="Sanchez-Gracia A."/>
            <person name="Saranga D.J."/>
            <person name="Sato H."/>
            <person name="Schaeffer S.W."/>
            <person name="Schatz M.C."/>
            <person name="Schlenke T."/>
            <person name="Schwartz R."/>
            <person name="Segarra C."/>
            <person name="Singh R.S."/>
            <person name="Sirot L."/>
            <person name="Sirota M."/>
            <person name="Sisneros N.B."/>
            <person name="Smith C.D."/>
            <person name="Smith T.F."/>
            <person name="Spieth J."/>
            <person name="Stage D.E."/>
            <person name="Stark A."/>
            <person name="Stephan W."/>
            <person name="Strausberg R.L."/>
            <person name="Strempel S."/>
            <person name="Sturgill D."/>
            <person name="Sutton G."/>
            <person name="Sutton G.G."/>
            <person name="Tao W."/>
            <person name="Teichmann S."/>
            <person name="Tobari Y.N."/>
            <person name="Tomimura Y."/>
            <person name="Tsolas J.M."/>
            <person name="Valente V.L."/>
            <person name="Venter E."/>
            <person name="Venter J.C."/>
            <person name="Vicario S."/>
            <person name="Vieira F.G."/>
            <person name="Vilella A.J."/>
            <person name="Villasante A."/>
            <person name="Walenz B."/>
            <person name="Wang J."/>
            <person name="Wasserman M."/>
            <person name="Watts T."/>
            <person name="Wilson D."/>
            <person name="Wilson R.K."/>
            <person name="Wing R.A."/>
            <person name="Wolfner M.F."/>
            <person name="Wong A."/>
            <person name="Wong G.K."/>
            <person name="Wu C.I."/>
            <person name="Wu G."/>
            <person name="Yamamoto D."/>
            <person name="Yang H.P."/>
            <person name="Yang S.P."/>
            <person name="Yorke J.A."/>
            <person name="Yoshida K."/>
            <person name="Zdobnov E."/>
            <person name="Zhang P."/>
            <person name="Zhang Y."/>
            <person name="Zimin A.V."/>
            <person name="Baldwin J."/>
            <person name="Abdouelleil A."/>
            <person name="Abdulkadir J."/>
            <person name="Abebe A."/>
            <person name="Abera B."/>
            <person name="Abreu J."/>
            <person name="Acer S.C."/>
            <person name="Aftuck L."/>
            <person name="Alexander A."/>
            <person name="An P."/>
            <person name="Anderson E."/>
            <person name="Anderson S."/>
            <person name="Arachi H."/>
            <person name="Azer M."/>
            <person name="Bachantsang P."/>
            <person name="Barry A."/>
            <person name="Bayul T."/>
            <person name="Berlin A."/>
            <person name="Bessette D."/>
            <person name="Bloom T."/>
            <person name="Blye J."/>
            <person name="Boguslavskiy L."/>
            <person name="Bonnet C."/>
            <person name="Boukhgalter B."/>
            <person name="Bourzgui I."/>
            <person name="Brown A."/>
            <person name="Cahill P."/>
            <person name="Channer S."/>
            <person name="Cheshatsang Y."/>
            <person name="Chuda L."/>
            <person name="Citroen M."/>
            <person name="Collymore A."/>
            <person name="Cooke P."/>
            <person name="Costello M."/>
            <person name="D'Aco K."/>
            <person name="Daza R."/>
            <person name="De Haan G."/>
            <person name="DeGray S."/>
            <person name="DeMaso C."/>
            <person name="Dhargay N."/>
            <person name="Dooley K."/>
            <person name="Dooley E."/>
            <person name="Doricent M."/>
            <person name="Dorje P."/>
            <person name="Dorjee K."/>
            <person name="Dupes A."/>
            <person name="Elong R."/>
            <person name="Falk J."/>
            <person name="Farina A."/>
            <person name="Faro S."/>
            <person name="Ferguson D."/>
            <person name="Fisher S."/>
            <person name="Foley C.D."/>
            <person name="Franke A."/>
            <person name="Friedrich D."/>
            <person name="Gadbois L."/>
            <person name="Gearin G."/>
            <person name="Gearin C.R."/>
            <person name="Giannoukos G."/>
            <person name="Goode T."/>
            <person name="Graham J."/>
            <person name="Grandbois E."/>
            <person name="Grewal S."/>
            <person name="Gyaltsen K."/>
            <person name="Hafez N."/>
            <person name="Hagos B."/>
            <person name="Hall J."/>
            <person name="Henson C."/>
            <person name="Hollinger A."/>
            <person name="Honan T."/>
            <person name="Huard M.D."/>
            <person name="Hughes L."/>
            <person name="Hurhula B."/>
            <person name="Husby M.E."/>
            <person name="Kamat A."/>
            <person name="Kanga B."/>
            <person name="Kashin S."/>
            <person name="Khazanovich D."/>
            <person name="Kisner P."/>
            <person name="Lance K."/>
            <person name="Lara M."/>
            <person name="Lee W."/>
            <person name="Lennon N."/>
            <person name="Letendre F."/>
            <person name="LeVine R."/>
            <person name="Lipovsky A."/>
            <person name="Liu X."/>
            <person name="Liu J."/>
            <person name="Liu S."/>
            <person name="Lokyitsang T."/>
            <person name="Lokyitsang Y."/>
            <person name="Lubonja R."/>
            <person name="Lui A."/>
            <person name="MacDonald P."/>
            <person name="Magnisalis V."/>
            <person name="Maru K."/>
            <person name="Matthews C."/>
            <person name="McCusker W."/>
            <person name="McDonough S."/>
            <person name="Mehta T."/>
            <person name="Meldrim J."/>
            <person name="Meneus L."/>
            <person name="Mihai O."/>
            <person name="Mihalev A."/>
            <person name="Mihova T."/>
            <person name="Mittelman R."/>
            <person name="Mlenga V."/>
            <person name="Montmayeur A."/>
            <person name="Mulrain L."/>
            <person name="Navidi A."/>
            <person name="Naylor J."/>
            <person name="Negash T."/>
            <person name="Nguyen T."/>
            <person name="Nguyen N."/>
            <person name="Nicol R."/>
            <person name="Norbu C."/>
            <person name="Norbu N."/>
            <person name="Novod N."/>
            <person name="O'Neill B."/>
            <person name="Osman S."/>
            <person name="Markiewicz E."/>
            <person name="Oyono O.L."/>
            <person name="Patti C."/>
            <person name="Phunkhang P."/>
            <person name="Pierre F."/>
            <person name="Priest M."/>
            <person name="Raghuraman S."/>
            <person name="Rege F."/>
            <person name="Reyes R."/>
            <person name="Rise C."/>
            <person name="Rogov P."/>
            <person name="Ross K."/>
            <person name="Ryan E."/>
            <person name="Settipalli S."/>
            <person name="Shea T."/>
            <person name="Sherpa N."/>
            <person name="Shi L."/>
            <person name="Shih D."/>
            <person name="Sparrow T."/>
            <person name="Spaulding J."/>
            <person name="Stalker J."/>
            <person name="Stange-Thomann N."/>
            <person name="Stavropoulos S."/>
            <person name="Stone C."/>
            <person name="Strader C."/>
            <person name="Tesfaye S."/>
            <person name="Thomson T."/>
            <person name="Thoulutsang Y."/>
            <person name="Thoulutsang D."/>
            <person name="Topham K."/>
            <person name="Topping I."/>
            <person name="Tsamla T."/>
            <person name="Vassiliev H."/>
            <person name="Vo A."/>
            <person name="Wangchuk T."/>
            <person name="Wangdi T."/>
            <person name="Weiand M."/>
            <person name="Wilkinson J."/>
            <person name="Wilson A."/>
            <person name="Yadav S."/>
            <person name="Young G."/>
            <person name="Yu Q."/>
            <person name="Zembek L."/>
            <person name="Zhong D."/>
            <person name="Zimmer A."/>
            <person name="Zwirko Z."/>
            <person name="Jaffe D.B."/>
            <person name="Alvarez P."/>
            <person name="Brockman W."/>
            <person name="Butler J."/>
            <person name="Chin C."/>
            <person name="Gnerre S."/>
            <person name="Grabherr M."/>
            <person name="Kleber M."/>
            <person name="Mauceli E."/>
            <person name="MacCallum I."/>
        </authorList>
    </citation>
    <scope>NUCLEOTIDE SEQUENCE [LARGE SCALE GENOMIC DNA]</scope>
    <source>
        <strain evidence="3">MSH-3 / Tucson 14011-0111.49</strain>
    </source>
</reference>
<protein>
    <submittedName>
        <fullName evidence="2">GL11497</fullName>
    </submittedName>
</protein>
<gene>
    <name evidence="2" type="primary">Dper\GL11497</name>
    <name evidence="2" type="ORF">Dper_GL11497</name>
</gene>
<feature type="region of interest" description="Disordered" evidence="1">
    <location>
        <begin position="14"/>
        <end position="46"/>
    </location>
</feature>
<evidence type="ECO:0000313" key="3">
    <source>
        <dbReference type="Proteomes" id="UP000008744"/>
    </source>
</evidence>
<dbReference type="OMA" id="NANDASW"/>
<organism evidence="3">
    <name type="scientific">Drosophila persimilis</name>
    <name type="common">Fruit fly</name>
    <dbReference type="NCBI Taxonomy" id="7234"/>
    <lineage>
        <taxon>Eukaryota</taxon>
        <taxon>Metazoa</taxon>
        <taxon>Ecdysozoa</taxon>
        <taxon>Arthropoda</taxon>
        <taxon>Hexapoda</taxon>
        <taxon>Insecta</taxon>
        <taxon>Pterygota</taxon>
        <taxon>Neoptera</taxon>
        <taxon>Endopterygota</taxon>
        <taxon>Diptera</taxon>
        <taxon>Brachycera</taxon>
        <taxon>Muscomorpha</taxon>
        <taxon>Ephydroidea</taxon>
        <taxon>Drosophilidae</taxon>
        <taxon>Drosophila</taxon>
        <taxon>Sophophora</taxon>
    </lineage>
</organism>
<evidence type="ECO:0000256" key="1">
    <source>
        <dbReference type="SAM" id="MobiDB-lite"/>
    </source>
</evidence>
<accession>B4GB68</accession>
<feature type="region of interest" description="Disordered" evidence="1">
    <location>
        <begin position="78"/>
        <end position="117"/>
    </location>
</feature>
<sequence length="117" mass="12857">MQYLSYALQTSTRLLTNQNHHNQNQYQPHPAGAPAATSTPTDEDIAHACCSRGAQLLRQRQQELAKRRALEDQINANELELELEAEEEDESKASGSGNGSETEEGAVGGEQLRQPVQ</sequence>
<proteinExistence type="predicted"/>
<evidence type="ECO:0000313" key="2">
    <source>
        <dbReference type="EMBL" id="EDW32170.1"/>
    </source>
</evidence>
<dbReference type="AlphaFoldDB" id="B4GB68"/>
<dbReference type="PhylomeDB" id="B4GB68"/>